<dbReference type="OrthoDB" id="9810648at2"/>
<dbReference type="GO" id="GO:0035539">
    <property type="term" value="F:8-oxo-7,8-dihydrodeoxyguanosine triphosphate pyrophosphatase activity"/>
    <property type="evidence" value="ECO:0007669"/>
    <property type="project" value="UniProtKB-EC"/>
</dbReference>
<dbReference type="EMBL" id="CP022129">
    <property type="protein sequence ID" value="ASF45543.1"/>
    <property type="molecule type" value="Genomic_DNA"/>
</dbReference>
<feature type="domain" description="Nudix hydrolase" evidence="19">
    <location>
        <begin position="3"/>
        <end position="132"/>
    </location>
</feature>
<dbReference type="Proteomes" id="UP000197019">
    <property type="component" value="Chromosome"/>
</dbReference>
<dbReference type="PROSITE" id="PS00893">
    <property type="entry name" value="NUDIX_BOX"/>
    <property type="match status" value="1"/>
</dbReference>
<dbReference type="GO" id="GO:0008413">
    <property type="term" value="F:8-oxo-7,8-dihydroguanosine triphosphate pyrophosphatase activity"/>
    <property type="evidence" value="ECO:0007669"/>
    <property type="project" value="InterPro"/>
</dbReference>
<dbReference type="SUPFAM" id="SSF51391">
    <property type="entry name" value="Thiamin phosphate synthase"/>
    <property type="match status" value="1"/>
</dbReference>
<evidence type="ECO:0000256" key="8">
    <source>
        <dbReference type="ARBA" id="ARBA00022842"/>
    </source>
</evidence>
<dbReference type="CDD" id="cd03425">
    <property type="entry name" value="NUDIX_MutT_NudA_like"/>
    <property type="match status" value="1"/>
</dbReference>
<evidence type="ECO:0000256" key="2">
    <source>
        <dbReference type="ARBA" id="ARBA00005582"/>
    </source>
</evidence>
<dbReference type="GO" id="GO:0046872">
    <property type="term" value="F:metal ion binding"/>
    <property type="evidence" value="ECO:0007669"/>
    <property type="project" value="UniProtKB-KW"/>
</dbReference>
<sequence>MRKQRMQVAVGVVRNAAGQILIALRAPTLHQGGLWEFPGGKLEVGETADQALRRELKEELDITVQSATPLISICHQYPEREVQLLVFEVSGFSGLARGNEGQPVRWVEPEDLAAYTFPAANRPIIAAVQLPPYYAILEAENGAGLRVHWQKIIASGATLVQIRAKGLPRAVVAAFLDELNVSGQGRGITVLVNSSLGLAEHPLVQGIHLTSQDLRVLKQRPKNVRWLAASCHNADELRYAQAIGADFAVLAPVLPTLTHPDADALGWGAFSEWVAGVNLPVYALGGMALTSLTMARQAGAQGIASIRAFLV</sequence>
<evidence type="ECO:0000313" key="20">
    <source>
        <dbReference type="EMBL" id="ASF45543.1"/>
    </source>
</evidence>
<feature type="binding site" evidence="17">
    <location>
        <begin position="36"/>
        <end position="39"/>
    </location>
    <ligand>
        <name>8-oxo-dGTP</name>
        <dbReference type="ChEBI" id="CHEBI:77896"/>
    </ligand>
</feature>
<dbReference type="CDD" id="cd00564">
    <property type="entry name" value="TMP_TenI"/>
    <property type="match status" value="1"/>
</dbReference>
<feature type="binding site" evidence="18">
    <location>
        <position position="59"/>
    </location>
    <ligand>
        <name>Mg(2+)</name>
        <dbReference type="ChEBI" id="CHEBI:18420"/>
    </ligand>
</feature>
<dbReference type="InterPro" id="IPR020084">
    <property type="entry name" value="NUDIX_hydrolase_CS"/>
</dbReference>
<dbReference type="AlphaFoldDB" id="A0A1Z4BWB9"/>
<evidence type="ECO:0000256" key="15">
    <source>
        <dbReference type="ARBA" id="ARBA00041979"/>
    </source>
</evidence>
<dbReference type="InterPro" id="IPR000086">
    <property type="entry name" value="NUDIX_hydrolase_dom"/>
</dbReference>
<dbReference type="PANTHER" id="PTHR47707">
    <property type="entry name" value="8-OXO-DGTP DIPHOSPHATASE"/>
    <property type="match status" value="1"/>
</dbReference>
<dbReference type="Gene3D" id="3.20.20.70">
    <property type="entry name" value="Aldolase class I"/>
    <property type="match status" value="1"/>
</dbReference>
<dbReference type="PANTHER" id="PTHR47707:SF1">
    <property type="entry name" value="NUDIX HYDROLASE FAMILY PROTEIN"/>
    <property type="match status" value="1"/>
</dbReference>
<dbReference type="GO" id="GO:0044715">
    <property type="term" value="F:8-oxo-dGDP phosphatase activity"/>
    <property type="evidence" value="ECO:0007669"/>
    <property type="project" value="TreeGrafter"/>
</dbReference>
<dbReference type="GO" id="GO:0006281">
    <property type="term" value="P:DNA repair"/>
    <property type="evidence" value="ECO:0007669"/>
    <property type="project" value="UniProtKB-KW"/>
</dbReference>
<evidence type="ECO:0000259" key="19">
    <source>
        <dbReference type="PROSITE" id="PS51462"/>
    </source>
</evidence>
<dbReference type="InterPro" id="IPR036206">
    <property type="entry name" value="ThiamineP_synth_sf"/>
</dbReference>
<dbReference type="KEGG" id="mpsy:CEK71_05380"/>
<dbReference type="GO" id="GO:0044716">
    <property type="term" value="F:8-oxo-GDP phosphatase activity"/>
    <property type="evidence" value="ECO:0007669"/>
    <property type="project" value="TreeGrafter"/>
</dbReference>
<dbReference type="NCBIfam" id="TIGR00586">
    <property type="entry name" value="mutt"/>
    <property type="match status" value="1"/>
</dbReference>
<dbReference type="SUPFAM" id="SSF55811">
    <property type="entry name" value="Nudix"/>
    <property type="match status" value="1"/>
</dbReference>
<keyword evidence="21" id="KW-1185">Reference proteome</keyword>
<dbReference type="Pfam" id="PF14815">
    <property type="entry name" value="NUDIX_4"/>
    <property type="match status" value="1"/>
</dbReference>
<evidence type="ECO:0000256" key="3">
    <source>
        <dbReference type="ARBA" id="ARBA00022457"/>
    </source>
</evidence>
<dbReference type="InterPro" id="IPR013785">
    <property type="entry name" value="Aldolase_TIM"/>
</dbReference>
<dbReference type="GO" id="GO:0006260">
    <property type="term" value="P:DNA replication"/>
    <property type="evidence" value="ECO:0007669"/>
    <property type="project" value="UniProtKB-KW"/>
</dbReference>
<evidence type="ECO:0000256" key="6">
    <source>
        <dbReference type="ARBA" id="ARBA00022763"/>
    </source>
</evidence>
<keyword evidence="3" id="KW-0515">Mutator protein</keyword>
<dbReference type="InterPro" id="IPR020476">
    <property type="entry name" value="Nudix_hydrolase"/>
</dbReference>
<dbReference type="PROSITE" id="PS51462">
    <property type="entry name" value="NUDIX"/>
    <property type="match status" value="1"/>
</dbReference>
<keyword evidence="9" id="KW-0234">DNA repair</keyword>
<comment type="catalytic activity">
    <reaction evidence="10">
        <text>8-oxo-dGTP + H2O = 8-oxo-dGMP + diphosphate + H(+)</text>
        <dbReference type="Rhea" id="RHEA:31575"/>
        <dbReference type="ChEBI" id="CHEBI:15377"/>
        <dbReference type="ChEBI" id="CHEBI:15378"/>
        <dbReference type="ChEBI" id="CHEBI:33019"/>
        <dbReference type="ChEBI" id="CHEBI:63224"/>
        <dbReference type="ChEBI" id="CHEBI:77896"/>
        <dbReference type="EC" id="3.6.1.55"/>
    </reaction>
</comment>
<keyword evidence="6" id="KW-0227">DNA damage</keyword>
<evidence type="ECO:0000256" key="10">
    <source>
        <dbReference type="ARBA" id="ARBA00035861"/>
    </source>
</evidence>
<evidence type="ECO:0000256" key="9">
    <source>
        <dbReference type="ARBA" id="ARBA00023204"/>
    </source>
</evidence>
<dbReference type="Pfam" id="PF02581">
    <property type="entry name" value="TMP-TENI"/>
    <property type="match status" value="1"/>
</dbReference>
<evidence type="ECO:0000256" key="18">
    <source>
        <dbReference type="PIRSR" id="PIRSR603561-2"/>
    </source>
</evidence>
<dbReference type="RefSeq" id="WP_088618420.1">
    <property type="nucleotide sequence ID" value="NZ_CP022129.1"/>
</dbReference>
<keyword evidence="8 18" id="KW-0460">Magnesium</keyword>
<evidence type="ECO:0000256" key="17">
    <source>
        <dbReference type="PIRSR" id="PIRSR603561-1"/>
    </source>
</evidence>
<feature type="binding site" evidence="17">
    <location>
        <position position="30"/>
    </location>
    <ligand>
        <name>8-oxo-dGTP</name>
        <dbReference type="ChEBI" id="CHEBI:77896"/>
    </ligand>
</feature>
<dbReference type="Gene3D" id="3.90.79.10">
    <property type="entry name" value="Nucleoside Triphosphate Pyrophosphohydrolase"/>
    <property type="match status" value="1"/>
</dbReference>
<comment type="similarity">
    <text evidence="2">Belongs to the Nudix hydrolase family.</text>
</comment>
<dbReference type="InterPro" id="IPR003561">
    <property type="entry name" value="Mutator_MutT"/>
</dbReference>
<evidence type="ECO:0000256" key="1">
    <source>
        <dbReference type="ARBA" id="ARBA00001946"/>
    </source>
</evidence>
<accession>A0A1Z4BWB9</accession>
<evidence type="ECO:0000256" key="11">
    <source>
        <dbReference type="ARBA" id="ARBA00036904"/>
    </source>
</evidence>
<reference evidence="20 21" key="1">
    <citation type="submission" date="2017-06" db="EMBL/GenBank/DDBJ databases">
        <title>Genome Sequencing of the methanotroph Methylovulum psychrotolerants str. HV10-M2 isolated from a high-altitude environment.</title>
        <authorList>
            <person name="Mateos-Rivera A."/>
        </authorList>
    </citation>
    <scope>NUCLEOTIDE SEQUENCE [LARGE SCALE GENOMIC DNA]</scope>
    <source>
        <strain evidence="20 21">HV10_M2</strain>
    </source>
</reference>
<gene>
    <name evidence="20" type="ORF">CEK71_05380</name>
</gene>
<evidence type="ECO:0000256" key="16">
    <source>
        <dbReference type="ARBA" id="ARBA00042798"/>
    </source>
</evidence>
<dbReference type="InterPro" id="IPR015797">
    <property type="entry name" value="NUDIX_hydrolase-like_dom_sf"/>
</dbReference>
<comment type="catalytic activity">
    <reaction evidence="11">
        <text>8-oxo-GTP + H2O = 8-oxo-GMP + diphosphate + H(+)</text>
        <dbReference type="Rhea" id="RHEA:67616"/>
        <dbReference type="ChEBI" id="CHEBI:15377"/>
        <dbReference type="ChEBI" id="CHEBI:15378"/>
        <dbReference type="ChEBI" id="CHEBI:33019"/>
        <dbReference type="ChEBI" id="CHEBI:143553"/>
        <dbReference type="ChEBI" id="CHEBI:145694"/>
    </reaction>
</comment>
<proteinExistence type="inferred from homology"/>
<dbReference type="FunFam" id="3.90.79.10:FF:000014">
    <property type="entry name" value="8-oxo-dGTP diphosphatase MutT"/>
    <property type="match status" value="1"/>
</dbReference>
<dbReference type="PRINTS" id="PR00502">
    <property type="entry name" value="NUDIXFAMILY"/>
</dbReference>
<evidence type="ECO:0000256" key="7">
    <source>
        <dbReference type="ARBA" id="ARBA00022801"/>
    </source>
</evidence>
<dbReference type="InterPro" id="IPR047127">
    <property type="entry name" value="MutT-like"/>
</dbReference>
<dbReference type="NCBIfam" id="NF006530">
    <property type="entry name" value="PRK08999.1"/>
    <property type="match status" value="1"/>
</dbReference>
<name>A0A1Z4BWB9_9GAMM</name>
<evidence type="ECO:0000256" key="5">
    <source>
        <dbReference type="ARBA" id="ARBA00022723"/>
    </source>
</evidence>
<evidence type="ECO:0000313" key="21">
    <source>
        <dbReference type="Proteomes" id="UP000197019"/>
    </source>
</evidence>
<dbReference type="EC" id="3.6.1.55" evidence="12"/>
<feature type="binding site" evidence="18">
    <location>
        <position position="39"/>
    </location>
    <ligand>
        <name>Mg(2+)</name>
        <dbReference type="ChEBI" id="CHEBI:18420"/>
    </ligand>
</feature>
<protein>
    <recommendedName>
        <fullName evidence="13">8-oxo-dGTP diphosphatase</fullName>
        <ecNumber evidence="12">3.6.1.55</ecNumber>
    </recommendedName>
    <alternativeName>
        <fullName evidence="16">7,8-dihydro-8-oxoguanine-triphosphatase</fullName>
    </alternativeName>
    <alternativeName>
        <fullName evidence="15">Mutator protein MutT</fullName>
    </alternativeName>
    <alternativeName>
        <fullName evidence="14">dGTP pyrophosphohydrolase</fullName>
    </alternativeName>
</protein>
<comment type="cofactor">
    <cofactor evidence="1 18">
        <name>Mg(2+)</name>
        <dbReference type="ChEBI" id="CHEBI:18420"/>
    </cofactor>
</comment>
<keyword evidence="7" id="KW-0378">Hydrolase</keyword>
<feature type="binding site" evidence="17">
    <location>
        <position position="25"/>
    </location>
    <ligand>
        <name>8-oxo-dGTP</name>
        <dbReference type="ChEBI" id="CHEBI:77896"/>
    </ligand>
</feature>
<dbReference type="InterPro" id="IPR022998">
    <property type="entry name" value="ThiamineP_synth_TenI"/>
</dbReference>
<keyword evidence="4" id="KW-0235">DNA replication</keyword>
<organism evidence="20 21">
    <name type="scientific">Methylovulum psychrotolerans</name>
    <dbReference type="NCBI Taxonomy" id="1704499"/>
    <lineage>
        <taxon>Bacteria</taxon>
        <taxon>Pseudomonadati</taxon>
        <taxon>Pseudomonadota</taxon>
        <taxon>Gammaproteobacteria</taxon>
        <taxon>Methylococcales</taxon>
        <taxon>Methylococcaceae</taxon>
        <taxon>Methylovulum</taxon>
    </lineage>
</organism>
<evidence type="ECO:0000256" key="4">
    <source>
        <dbReference type="ARBA" id="ARBA00022705"/>
    </source>
</evidence>
<evidence type="ECO:0000256" key="12">
    <source>
        <dbReference type="ARBA" id="ARBA00038905"/>
    </source>
</evidence>
<evidence type="ECO:0000256" key="14">
    <source>
        <dbReference type="ARBA" id="ARBA00041592"/>
    </source>
</evidence>
<evidence type="ECO:0000256" key="13">
    <source>
        <dbReference type="ARBA" id="ARBA00040794"/>
    </source>
</evidence>
<keyword evidence="5 18" id="KW-0479">Metal-binding</keyword>
<dbReference type="GO" id="GO:0009228">
    <property type="term" value="P:thiamine biosynthetic process"/>
    <property type="evidence" value="ECO:0007669"/>
    <property type="project" value="UniProtKB-KW"/>
</dbReference>
<feature type="binding site" evidence="17">
    <location>
        <position position="121"/>
    </location>
    <ligand>
        <name>8-oxo-dGTP</name>
        <dbReference type="ChEBI" id="CHEBI:77896"/>
    </ligand>
</feature>
<dbReference type="InterPro" id="IPR029119">
    <property type="entry name" value="MutY_C"/>
</dbReference>